<protein>
    <recommendedName>
        <fullName evidence="3">Teneurin-like YD-shell domain-containing protein</fullName>
    </recommendedName>
</protein>
<dbReference type="InterPro" id="IPR022385">
    <property type="entry name" value="Rhs_assc_core"/>
</dbReference>
<feature type="domain" description="Teneurin-like YD-shell" evidence="3">
    <location>
        <begin position="300"/>
        <end position="595"/>
    </location>
</feature>
<name>A0ABP7C9C5_9ACTN</name>
<dbReference type="PANTHER" id="PTHR32305">
    <property type="match status" value="1"/>
</dbReference>
<evidence type="ECO:0000313" key="4">
    <source>
        <dbReference type="EMBL" id="GAA3684156.1"/>
    </source>
</evidence>
<dbReference type="Pfam" id="PF25023">
    <property type="entry name" value="TEN_YD-shell"/>
    <property type="match status" value="1"/>
</dbReference>
<dbReference type="Gene3D" id="2.180.10.10">
    <property type="entry name" value="RHS repeat-associated core"/>
    <property type="match status" value="1"/>
</dbReference>
<keyword evidence="1" id="KW-0677">Repeat</keyword>
<dbReference type="Proteomes" id="UP001500902">
    <property type="component" value="Unassembled WGS sequence"/>
</dbReference>
<dbReference type="InterPro" id="IPR006530">
    <property type="entry name" value="YD"/>
</dbReference>
<dbReference type="InterPro" id="IPR050708">
    <property type="entry name" value="T6SS_VgrG/RHS"/>
</dbReference>
<dbReference type="EMBL" id="BAAAZP010000101">
    <property type="protein sequence ID" value="GAA3684156.1"/>
    <property type="molecule type" value="Genomic_DNA"/>
</dbReference>
<dbReference type="InterPro" id="IPR056823">
    <property type="entry name" value="TEN-like_YD-shell"/>
</dbReference>
<evidence type="ECO:0000256" key="2">
    <source>
        <dbReference type="SAM" id="MobiDB-lite"/>
    </source>
</evidence>
<keyword evidence="5" id="KW-1185">Reference proteome</keyword>
<organism evidence="4 5">
    <name type="scientific">Nonomuraea antimicrobica</name>
    <dbReference type="NCBI Taxonomy" id="561173"/>
    <lineage>
        <taxon>Bacteria</taxon>
        <taxon>Bacillati</taxon>
        <taxon>Actinomycetota</taxon>
        <taxon>Actinomycetes</taxon>
        <taxon>Streptosporangiales</taxon>
        <taxon>Streptosporangiaceae</taxon>
        <taxon>Nonomuraea</taxon>
    </lineage>
</organism>
<evidence type="ECO:0000256" key="1">
    <source>
        <dbReference type="ARBA" id="ARBA00022737"/>
    </source>
</evidence>
<feature type="region of interest" description="Disordered" evidence="2">
    <location>
        <begin position="1"/>
        <end position="39"/>
    </location>
</feature>
<evidence type="ECO:0000259" key="3">
    <source>
        <dbReference type="Pfam" id="PF25023"/>
    </source>
</evidence>
<dbReference type="PANTHER" id="PTHR32305:SF15">
    <property type="entry name" value="PROTEIN RHSA-RELATED"/>
    <property type="match status" value="1"/>
</dbReference>
<sequence>MARSRTAAGLRYGLGRSPPQASFVGPGIESDGRLRRRDRKTVARDVDKNGAVLRTYGYGYDPAGNPTSATSPEGHVTRQTFDALNRATSLVEPVSSSESITTSFGYDATGARTRLTDGRGNATWTGYNTLGLAETVTEPSTTAHPDAADRTWTHLYDAAGNQTATIQPGGVRTDRTFDDLGRLTKETGAGGGAATAERTFGYDLAGRSTTAGDLTVDYNDRGLPLKVSRGTVQETAYAYDGLGSPLQRIDAAGTATFTYDGANRIKTTTDPVTSRTLTYGYDPASRLKTVTATTGTASTQSIDYDDMDRITGQTLKNGSGTQLASIAYGWDKNDNLTTKTTTGTAGAGTNTYAYDHAGRLTSWTAPGGTTTPYEWDAAGNRTKAGAATFTYDERNRLTSGDGTDYTYTPRGTLATSTKTGSTTSYTFDAFDRLIADGDSLYSYDALDRMTSRTRGTTKNTFTYSGLGNDLAAITDSGTLQATYARDLTGGLLGLKEGTSAAAAFSDLHGDLVGTHTATLQTSTAYDPIGTVTAQTGTKTQLGYQGEYTDPGYRQVNMHARWYQPGTGTFTSRDTATLTPNPSVQANRYTYANASPLTGIDPTGHYTIDSGSLAGVGYGGSGSSGGYTTIPGGGYSSSAASGGQCIGSCGREDIGSGAVACDIQSCGGATVDPSWARMIELENEKKFWLGEDEVERLGFEVMPNGRPVDQVSFWFADEKVQNDYMASWSPTLTDELLAFNWAKAGGLESFAVMERAAKSNPKSMKLRQWREMQNYSATRPTKGYAALPKNTGNGSVASRFKYYSMFKSLLKYHGAITRAAANHGIDKKYLTAVLFWELNTLANKFGAISLTADWFGGILSDRNNPKNLGSGASVGLAQLELYKVRILMMKHYGKKEWESRPLGDYLKEALDPNRAIHLAAAWMRHLKENVWYMKGGSRHYLNDAEAAIAYCGCSGVTVDNPASGNTKLTTKNFRAWAESGFNDNALAGASAATGVERRKKLQEWWKPGGAVDEYWACNRIGWQNCD</sequence>
<dbReference type="NCBIfam" id="TIGR01643">
    <property type="entry name" value="YD_repeat_2x"/>
    <property type="match status" value="2"/>
</dbReference>
<evidence type="ECO:0000313" key="5">
    <source>
        <dbReference type="Proteomes" id="UP001500902"/>
    </source>
</evidence>
<dbReference type="InterPro" id="IPR031325">
    <property type="entry name" value="RHS_repeat"/>
</dbReference>
<dbReference type="Pfam" id="PF05593">
    <property type="entry name" value="RHS_repeat"/>
    <property type="match status" value="3"/>
</dbReference>
<reference evidence="5" key="1">
    <citation type="journal article" date="2019" name="Int. J. Syst. Evol. Microbiol.">
        <title>The Global Catalogue of Microorganisms (GCM) 10K type strain sequencing project: providing services to taxonomists for standard genome sequencing and annotation.</title>
        <authorList>
            <consortium name="The Broad Institute Genomics Platform"/>
            <consortium name="The Broad Institute Genome Sequencing Center for Infectious Disease"/>
            <person name="Wu L."/>
            <person name="Ma J."/>
        </authorList>
    </citation>
    <scope>NUCLEOTIDE SEQUENCE [LARGE SCALE GENOMIC DNA]</scope>
    <source>
        <strain evidence="5">JCM 16904</strain>
    </source>
</reference>
<proteinExistence type="predicted"/>
<dbReference type="NCBIfam" id="TIGR03696">
    <property type="entry name" value="Rhs_assc_core"/>
    <property type="match status" value="1"/>
</dbReference>
<comment type="caution">
    <text evidence="4">The sequence shown here is derived from an EMBL/GenBank/DDBJ whole genome shotgun (WGS) entry which is preliminary data.</text>
</comment>
<gene>
    <name evidence="4" type="ORF">GCM10022224_056000</name>
</gene>
<accession>A0ABP7C9C5</accession>